<sequence>MDNYRIHIAEYNELIREKNEDIKRHNEVVKKNIEAGLNEMQIGFKAIFLKKNGKKRPVEFNELADEFNAERGLCVEKKNLLLVKYGTEVVFGQILHLYSKQIASKTKFYMGIGTTEKQSVKPLSLKSNYVTELQRNGVQSIDVCNKTIRNHRDRLEEAGVLTNYFFAGIKRAVKYEINSQILVVFDAYSSTYATTENQHVTNEKKKVLPVYYNECTRTNKINIKIKENVENNSLDLGTAQAPDLLISFLQEHDPQGKEVSPRGAAENVKVLRDSSEKLKETLLHEQELAVRLAAGEFNYYQPIDIRVLYHEALNGTMTREEFKSLIIQEFMKSAARLYRTSSPFVGSWKKAINAWMQKMFIGNNHLYRKDLMVDKLQEYRWRLNHAHKWFTKYDVKTLYPGDYFDFTRTEAKEIGFQYTKKAYLKHKAYQEAAKQKENEVNRKAKHRKERINYAKKFDQVFKRFFNNRISLNDLLDYVKNNLPKQYEGKLTERLLQFSATKYTC</sequence>
<reference evidence="2 3" key="1">
    <citation type="submission" date="2013-08" db="EMBL/GenBank/DDBJ databases">
        <title>Flavobacterium limnosediminis JC2902 genome sequencing.</title>
        <authorList>
            <person name="Lee K."/>
            <person name="Yi H."/>
            <person name="Park S."/>
            <person name="Chun J."/>
        </authorList>
    </citation>
    <scope>NUCLEOTIDE SEQUENCE [LARGE SCALE GENOMIC DNA]</scope>
    <source>
        <strain evidence="2 3">JC2902</strain>
    </source>
</reference>
<feature type="coiled-coil region" evidence="1">
    <location>
        <begin position="1"/>
        <end position="28"/>
    </location>
</feature>
<name>V6SQ86_9FLAO</name>
<evidence type="ECO:0000313" key="3">
    <source>
        <dbReference type="Proteomes" id="UP000018004"/>
    </source>
</evidence>
<keyword evidence="1" id="KW-0175">Coiled coil</keyword>
<organism evidence="2 3">
    <name type="scientific">Flavobacterium limnosediminis JC2902</name>
    <dbReference type="NCBI Taxonomy" id="1341181"/>
    <lineage>
        <taxon>Bacteria</taxon>
        <taxon>Pseudomonadati</taxon>
        <taxon>Bacteroidota</taxon>
        <taxon>Flavobacteriia</taxon>
        <taxon>Flavobacteriales</taxon>
        <taxon>Flavobacteriaceae</taxon>
        <taxon>Flavobacterium</taxon>
    </lineage>
</organism>
<keyword evidence="3" id="KW-1185">Reference proteome</keyword>
<evidence type="ECO:0000256" key="1">
    <source>
        <dbReference type="SAM" id="Coils"/>
    </source>
</evidence>
<dbReference type="PATRIC" id="fig|1341181.4.peg.1703"/>
<dbReference type="Proteomes" id="UP000018004">
    <property type="component" value="Unassembled WGS sequence"/>
</dbReference>
<dbReference type="EMBL" id="AVGG01000007">
    <property type="protein sequence ID" value="ESU28377.1"/>
    <property type="molecule type" value="Genomic_DNA"/>
</dbReference>
<dbReference type="AlphaFoldDB" id="V6SQ86"/>
<evidence type="ECO:0000313" key="2">
    <source>
        <dbReference type="EMBL" id="ESU28377.1"/>
    </source>
</evidence>
<protein>
    <submittedName>
        <fullName evidence="2">Uncharacterized protein</fullName>
    </submittedName>
</protein>
<proteinExistence type="predicted"/>
<comment type="caution">
    <text evidence="2">The sequence shown here is derived from an EMBL/GenBank/DDBJ whole genome shotgun (WGS) entry which is preliminary data.</text>
</comment>
<accession>V6SQ86</accession>
<dbReference type="eggNOG" id="ENOG503373E">
    <property type="taxonomic scope" value="Bacteria"/>
</dbReference>
<gene>
    <name evidence="2" type="ORF">FLJC2902T_17290</name>
</gene>